<reference evidence="2" key="1">
    <citation type="journal article" date="2013" name="Mol. Plant Microbe Interact.">
        <title>Global aspects of pacC regulation of pathogenicity genes in Colletotrichum gloeosporioides as revealed by transcriptome analysis.</title>
        <authorList>
            <person name="Alkan N."/>
            <person name="Meng X."/>
            <person name="Friedlander G."/>
            <person name="Reuveni E."/>
            <person name="Sukno S."/>
            <person name="Sherman A."/>
            <person name="Thon M."/>
            <person name="Fluhr R."/>
            <person name="Prusky D."/>
        </authorList>
    </citation>
    <scope>NUCLEOTIDE SEQUENCE [LARGE SCALE GENOMIC DNA]</scope>
    <source>
        <strain evidence="2">Cg-14</strain>
    </source>
</reference>
<dbReference type="HOGENOM" id="CLU_3415187_0_0_1"/>
<accession>T0K3U1</accession>
<comment type="caution">
    <text evidence="1">The sequence shown here is derived from an EMBL/GenBank/DDBJ whole genome shotgun (WGS) entry which is preliminary data.</text>
</comment>
<sequence length="27" mass="3177">MSRSFIKIDGRSQPSILRDNTDYYEIA</sequence>
<dbReference type="AlphaFoldDB" id="T0K3U1"/>
<gene>
    <name evidence="1" type="ORF">CGLO_10193</name>
</gene>
<protein>
    <submittedName>
        <fullName evidence="1">Uncharacterized protein</fullName>
    </submittedName>
</protein>
<evidence type="ECO:0000313" key="2">
    <source>
        <dbReference type="Proteomes" id="UP000015530"/>
    </source>
</evidence>
<proteinExistence type="predicted"/>
<organism evidence="1 2">
    <name type="scientific">Colletotrichum gloeosporioides (strain Cg-14)</name>
    <name type="common">Anthracnose fungus</name>
    <name type="synonym">Glomerella cingulata</name>
    <dbReference type="NCBI Taxonomy" id="1237896"/>
    <lineage>
        <taxon>Eukaryota</taxon>
        <taxon>Fungi</taxon>
        <taxon>Dikarya</taxon>
        <taxon>Ascomycota</taxon>
        <taxon>Pezizomycotina</taxon>
        <taxon>Sordariomycetes</taxon>
        <taxon>Hypocreomycetidae</taxon>
        <taxon>Glomerellales</taxon>
        <taxon>Glomerellaceae</taxon>
        <taxon>Colletotrichum</taxon>
        <taxon>Colletotrichum gloeosporioides species complex</taxon>
    </lineage>
</organism>
<evidence type="ECO:0000313" key="1">
    <source>
        <dbReference type="EMBL" id="EQB50377.1"/>
    </source>
</evidence>
<dbReference type="Proteomes" id="UP000015530">
    <property type="component" value="Unassembled WGS sequence"/>
</dbReference>
<name>T0K3U1_COLGC</name>
<dbReference type="EMBL" id="AMYD01002076">
    <property type="protein sequence ID" value="EQB50377.1"/>
    <property type="molecule type" value="Genomic_DNA"/>
</dbReference>